<feature type="compositionally biased region" description="Basic residues" evidence="2">
    <location>
        <begin position="651"/>
        <end position="661"/>
    </location>
</feature>
<dbReference type="Pfam" id="PF00023">
    <property type="entry name" value="Ank"/>
    <property type="match status" value="1"/>
</dbReference>
<proteinExistence type="predicted"/>
<dbReference type="AlphaFoldDB" id="A0A835YM71"/>
<dbReference type="SMART" id="SM00248">
    <property type="entry name" value="ANK"/>
    <property type="match status" value="5"/>
</dbReference>
<feature type="compositionally biased region" description="Basic and acidic residues" evidence="2">
    <location>
        <begin position="874"/>
        <end position="884"/>
    </location>
</feature>
<evidence type="ECO:0000313" key="4">
    <source>
        <dbReference type="Proteomes" id="UP000664859"/>
    </source>
</evidence>
<name>A0A835YM71_9STRA</name>
<protein>
    <submittedName>
        <fullName evidence="3">Uncharacterized protein</fullName>
    </submittedName>
</protein>
<dbReference type="EMBL" id="JAFCMP010000530">
    <property type="protein sequence ID" value="KAG5177028.1"/>
    <property type="molecule type" value="Genomic_DNA"/>
</dbReference>
<comment type="caution">
    <text evidence="3">The sequence shown here is derived from an EMBL/GenBank/DDBJ whole genome shotgun (WGS) entry which is preliminary data.</text>
</comment>
<reference evidence="3" key="1">
    <citation type="submission" date="2021-02" db="EMBL/GenBank/DDBJ databases">
        <title>First Annotated Genome of the Yellow-green Alga Tribonema minus.</title>
        <authorList>
            <person name="Mahan K.M."/>
        </authorList>
    </citation>
    <scope>NUCLEOTIDE SEQUENCE</scope>
    <source>
        <strain evidence="3">UTEX B ZZ1240</strain>
    </source>
</reference>
<dbReference type="PANTHER" id="PTHR22677:SF4">
    <property type="entry name" value="USHER SYNDROME TYPE-1G PROTEIN-LIKE PROTEIN"/>
    <property type="match status" value="1"/>
</dbReference>
<organism evidence="3 4">
    <name type="scientific">Tribonema minus</name>
    <dbReference type="NCBI Taxonomy" id="303371"/>
    <lineage>
        <taxon>Eukaryota</taxon>
        <taxon>Sar</taxon>
        <taxon>Stramenopiles</taxon>
        <taxon>Ochrophyta</taxon>
        <taxon>PX clade</taxon>
        <taxon>Xanthophyceae</taxon>
        <taxon>Tribonematales</taxon>
        <taxon>Tribonemataceae</taxon>
        <taxon>Tribonema</taxon>
    </lineage>
</organism>
<dbReference type="Pfam" id="PF12796">
    <property type="entry name" value="Ank_2"/>
    <property type="match status" value="1"/>
</dbReference>
<gene>
    <name evidence="3" type="ORF">JKP88DRAFT_350853</name>
</gene>
<dbReference type="PRINTS" id="PR01415">
    <property type="entry name" value="ANKYRIN"/>
</dbReference>
<dbReference type="InterPro" id="IPR036770">
    <property type="entry name" value="Ankyrin_rpt-contain_sf"/>
</dbReference>
<evidence type="ECO:0000313" key="3">
    <source>
        <dbReference type="EMBL" id="KAG5177028.1"/>
    </source>
</evidence>
<feature type="region of interest" description="Disordered" evidence="2">
    <location>
        <begin position="847"/>
        <end position="893"/>
    </location>
</feature>
<feature type="repeat" description="ANK" evidence="1">
    <location>
        <begin position="509"/>
        <end position="541"/>
    </location>
</feature>
<feature type="compositionally biased region" description="Gly residues" evidence="2">
    <location>
        <begin position="850"/>
        <end position="867"/>
    </location>
</feature>
<dbReference type="Gene3D" id="1.25.40.20">
    <property type="entry name" value="Ankyrin repeat-containing domain"/>
    <property type="match status" value="3"/>
</dbReference>
<dbReference type="SUPFAM" id="SSF48403">
    <property type="entry name" value="Ankyrin repeat"/>
    <property type="match status" value="1"/>
</dbReference>
<accession>A0A835YM71</accession>
<feature type="region of interest" description="Disordered" evidence="2">
    <location>
        <begin position="648"/>
        <end position="670"/>
    </location>
</feature>
<dbReference type="PROSITE" id="PS50088">
    <property type="entry name" value="ANK_REPEAT"/>
    <property type="match status" value="3"/>
</dbReference>
<dbReference type="InterPro" id="IPR039323">
    <property type="entry name" value="ANKRD_45/46/60"/>
</dbReference>
<evidence type="ECO:0000256" key="2">
    <source>
        <dbReference type="SAM" id="MobiDB-lite"/>
    </source>
</evidence>
<feature type="repeat" description="ANK" evidence="1">
    <location>
        <begin position="270"/>
        <end position="302"/>
    </location>
</feature>
<dbReference type="OrthoDB" id="186627at2759"/>
<evidence type="ECO:0000256" key="1">
    <source>
        <dbReference type="PROSITE-ProRule" id="PRU00023"/>
    </source>
</evidence>
<dbReference type="Pfam" id="PF13857">
    <property type="entry name" value="Ank_5"/>
    <property type="match status" value="1"/>
</dbReference>
<keyword evidence="4" id="KW-1185">Reference proteome</keyword>
<feature type="repeat" description="ANK" evidence="1">
    <location>
        <begin position="303"/>
        <end position="335"/>
    </location>
</feature>
<dbReference type="PROSITE" id="PS50297">
    <property type="entry name" value="ANK_REP_REGION"/>
    <property type="match status" value="3"/>
</dbReference>
<keyword evidence="1" id="KW-0040">ANK repeat</keyword>
<dbReference type="Proteomes" id="UP000664859">
    <property type="component" value="Unassembled WGS sequence"/>
</dbReference>
<sequence>MAFLNEPMYSTTASFDGLSWQLAVKCAVGVEEQTAGCKLCGKSPGGTLHARLCQAPRVKAHDTIVHNSVKRATQRILRQYLKTGLVDEEYTPFLGSAGPPGSRRMDIVLPADAFPVTGGADGGDDMDVAPAGAGVEEARSAASSPGSAWNAQLSIAAAAAAAAGGIGLAAPGSGAQTALLAVPAAAAGGGGAGADGILPILGPGEQKLQPKTFTSFFLNPSHYDASSELLHTVNAEGDTALFIAAKAGHEDAVAALLAVPETQVNWQNHKGITALSAAAHKGRAGIVRALIAAGADVNAESNNGSTPLIQASHFGHVDVVGLLVAAGANVDRPNNKGTTALMRATQEGKEEASAARNVRFECARVPTRMVALLQGSARWCGSALPCASMAAGGAAAALAIGAVVSVLVAAGADVSRRNNERMNALMLGSQRGHAMIVRRLITHNAEGIPASLRHASAAHRASNLSRSVQALCRQTPLLDYTGYTCPDCQHTSRATAALAPPGIDGQTAQGSTALMLACKRGHADVVQVLLAAGAEINIKDTRGRTARDTAARRWYHEILDMLTAEKQMRLMQDAARRERSRVLRWLYRQQHAAATPPPVPMALSMGAGGGRAAGAAAAAAAAQRAAVMGMGGHATPTEYPRLKFGTPKGGVARHHHHRHHSAGPGGPIGLGVPKTVPSGWGVAWEDLGGMQVLRRCLGLPRGLFDRIVDFVPLPRLWEDSLGRLRRRCHIDANEAVRGALQLVDEVFTDLQIRAGPNQRGHLVAINRSEALAETLATQLGMPRNLLDSLRDWSDIQSLSVRLERGVNYEPTVASQVVQLATEVCKWNRCREGGREYTLDPVAASILSSTGGSGGGSGGSGGGSGGVAGMPAGADHMEEAAHLESDSSDGEMDA</sequence>
<dbReference type="InterPro" id="IPR002110">
    <property type="entry name" value="Ankyrin_rpt"/>
</dbReference>
<dbReference type="PANTHER" id="PTHR22677">
    <property type="entry name" value="ANKYRIN REPEAT DOMAIN-CONTAINING PROTEIN 60"/>
    <property type="match status" value="1"/>
</dbReference>